<keyword evidence="4" id="KW-1185">Reference proteome</keyword>
<comment type="caution">
    <text evidence="3">The sequence shown here is derived from an EMBL/GenBank/DDBJ whole genome shotgun (WGS) entry which is preliminary data.</text>
</comment>
<evidence type="ECO:0000313" key="3">
    <source>
        <dbReference type="EMBL" id="MFC5819641.1"/>
    </source>
</evidence>
<keyword evidence="1" id="KW-0812">Transmembrane</keyword>
<keyword evidence="1" id="KW-1133">Transmembrane helix</keyword>
<feature type="transmembrane region" description="Helical" evidence="1">
    <location>
        <begin position="157"/>
        <end position="177"/>
    </location>
</feature>
<feature type="domain" description="CAAX prenyl protease 2/Lysostaphin resistance protein A-like" evidence="2">
    <location>
        <begin position="99"/>
        <end position="185"/>
    </location>
</feature>
<evidence type="ECO:0000259" key="2">
    <source>
        <dbReference type="Pfam" id="PF02517"/>
    </source>
</evidence>
<evidence type="ECO:0000313" key="4">
    <source>
        <dbReference type="Proteomes" id="UP001596096"/>
    </source>
</evidence>
<feature type="transmembrane region" description="Helical" evidence="1">
    <location>
        <begin position="94"/>
        <end position="113"/>
    </location>
</feature>
<accession>A0ABW1C4L7</accession>
<evidence type="ECO:0000256" key="1">
    <source>
        <dbReference type="SAM" id="Phobius"/>
    </source>
</evidence>
<keyword evidence="3" id="KW-0378">Hydrolase</keyword>
<organism evidence="3 4">
    <name type="scientific">Nonomuraea harbinensis</name>
    <dbReference type="NCBI Taxonomy" id="1286938"/>
    <lineage>
        <taxon>Bacteria</taxon>
        <taxon>Bacillati</taxon>
        <taxon>Actinomycetota</taxon>
        <taxon>Actinomycetes</taxon>
        <taxon>Streptosporangiales</taxon>
        <taxon>Streptosporangiaceae</taxon>
        <taxon>Nonomuraea</taxon>
    </lineage>
</organism>
<sequence length="232" mass="23763">MAKVSVVGAVWRIGVALAVPTAAFLLGRDAGLWGAAAAVTWVTAAVAALAWLADRRRLADLGLTGLPLLVAGALAWLLPAAAALAVAAACGVPAVATAPVATALVAAVLFGFAEELVFRGYVITVLADRVRGWAVILGQAALYTGFGLALGNGEPWLMFGLGVGLGYLRMITGSVWAGAGFHAAFLTMTQVFPAHPWAVVVLGAVPCAAGIVLMERLMRSRLLARTRQPAGR</sequence>
<feature type="transmembrane region" description="Helical" evidence="1">
    <location>
        <begin position="33"/>
        <end position="53"/>
    </location>
</feature>
<keyword evidence="1" id="KW-0472">Membrane</keyword>
<dbReference type="Proteomes" id="UP001596096">
    <property type="component" value="Unassembled WGS sequence"/>
</dbReference>
<protein>
    <submittedName>
        <fullName evidence="3">CPBP family intramembrane glutamic endopeptidase</fullName>
        <ecNumber evidence="3">3.4.-.-</ecNumber>
    </submittedName>
</protein>
<dbReference type="EC" id="3.4.-.-" evidence="3"/>
<reference evidence="4" key="1">
    <citation type="journal article" date="2019" name="Int. J. Syst. Evol. Microbiol.">
        <title>The Global Catalogue of Microorganisms (GCM) 10K type strain sequencing project: providing services to taxonomists for standard genome sequencing and annotation.</title>
        <authorList>
            <consortium name="The Broad Institute Genomics Platform"/>
            <consortium name="The Broad Institute Genome Sequencing Center for Infectious Disease"/>
            <person name="Wu L."/>
            <person name="Ma J."/>
        </authorList>
    </citation>
    <scope>NUCLEOTIDE SEQUENCE [LARGE SCALE GENOMIC DNA]</scope>
    <source>
        <strain evidence="4">CGMCC 4.7106</strain>
    </source>
</reference>
<name>A0ABW1C4L7_9ACTN</name>
<dbReference type="RefSeq" id="WP_219546785.1">
    <property type="nucleotide sequence ID" value="NZ_JAHKRN010000028.1"/>
</dbReference>
<gene>
    <name evidence="3" type="ORF">ACFPUY_31480</name>
</gene>
<feature type="transmembrane region" description="Helical" evidence="1">
    <location>
        <begin position="197"/>
        <end position="218"/>
    </location>
</feature>
<feature type="transmembrane region" description="Helical" evidence="1">
    <location>
        <begin position="133"/>
        <end position="150"/>
    </location>
</feature>
<dbReference type="InterPro" id="IPR003675">
    <property type="entry name" value="Rce1/LyrA-like_dom"/>
</dbReference>
<feature type="transmembrane region" description="Helical" evidence="1">
    <location>
        <begin position="65"/>
        <end position="87"/>
    </location>
</feature>
<feature type="transmembrane region" description="Helical" evidence="1">
    <location>
        <begin position="6"/>
        <end position="26"/>
    </location>
</feature>
<dbReference type="EMBL" id="JBHSNW010000020">
    <property type="protein sequence ID" value="MFC5819641.1"/>
    <property type="molecule type" value="Genomic_DNA"/>
</dbReference>
<proteinExistence type="predicted"/>
<dbReference type="GO" id="GO:0016787">
    <property type="term" value="F:hydrolase activity"/>
    <property type="evidence" value="ECO:0007669"/>
    <property type="project" value="UniProtKB-KW"/>
</dbReference>
<dbReference type="Pfam" id="PF02517">
    <property type="entry name" value="Rce1-like"/>
    <property type="match status" value="1"/>
</dbReference>